<dbReference type="RefSeq" id="WP_227873535.1">
    <property type="nucleotide sequence ID" value="NZ_BDQK01000013.1"/>
</dbReference>
<evidence type="ECO:0000256" key="1">
    <source>
        <dbReference type="ARBA" id="ARBA00007227"/>
    </source>
</evidence>
<dbReference type="InterPro" id="IPR010982">
    <property type="entry name" value="Lambda_DNA-bd_dom_sf"/>
</dbReference>
<evidence type="ECO:0000313" key="4">
    <source>
        <dbReference type="Proteomes" id="UP000287247"/>
    </source>
</evidence>
<dbReference type="Pfam" id="PF01381">
    <property type="entry name" value="HTH_3"/>
    <property type="match status" value="1"/>
</dbReference>
<dbReference type="InterPro" id="IPR001387">
    <property type="entry name" value="Cro/C1-type_HTH"/>
</dbReference>
<dbReference type="Gene3D" id="1.10.10.2910">
    <property type="match status" value="1"/>
</dbReference>
<dbReference type="PANTHER" id="PTHR43236:SF1">
    <property type="entry name" value="BLL7220 PROTEIN"/>
    <property type="match status" value="1"/>
</dbReference>
<organism evidence="3 4">
    <name type="scientific">Aphanothece sacrum FPU1</name>
    <dbReference type="NCBI Taxonomy" id="1920663"/>
    <lineage>
        <taxon>Bacteria</taxon>
        <taxon>Bacillati</taxon>
        <taxon>Cyanobacteriota</taxon>
        <taxon>Cyanophyceae</taxon>
        <taxon>Oscillatoriophycideae</taxon>
        <taxon>Chroococcales</taxon>
        <taxon>Aphanothecaceae</taxon>
        <taxon>Aphanothece</taxon>
    </lineage>
</organism>
<dbReference type="GO" id="GO:0003677">
    <property type="term" value="F:DNA binding"/>
    <property type="evidence" value="ECO:0007669"/>
    <property type="project" value="InterPro"/>
</dbReference>
<name>A0A401IJI5_APHSA</name>
<dbReference type="PANTHER" id="PTHR43236">
    <property type="entry name" value="ANTITOXIN HIGA1"/>
    <property type="match status" value="1"/>
</dbReference>
<dbReference type="PROSITE" id="PS50943">
    <property type="entry name" value="HTH_CROC1"/>
    <property type="match status" value="1"/>
</dbReference>
<proteinExistence type="inferred from homology"/>
<dbReference type="SMART" id="SM00530">
    <property type="entry name" value="HTH_XRE"/>
    <property type="match status" value="1"/>
</dbReference>
<evidence type="ECO:0000313" key="3">
    <source>
        <dbReference type="EMBL" id="GBF81376.1"/>
    </source>
</evidence>
<accession>A0A401IJI5</accession>
<evidence type="ECO:0000259" key="2">
    <source>
        <dbReference type="PROSITE" id="PS50943"/>
    </source>
</evidence>
<dbReference type="CDD" id="cd00093">
    <property type="entry name" value="HTH_XRE"/>
    <property type="match status" value="1"/>
</dbReference>
<dbReference type="Proteomes" id="UP000287247">
    <property type="component" value="Unassembled WGS sequence"/>
</dbReference>
<comment type="caution">
    <text evidence="3">The sequence shown here is derived from an EMBL/GenBank/DDBJ whole genome shotgun (WGS) entry which is preliminary data.</text>
</comment>
<dbReference type="InterPro" id="IPR052345">
    <property type="entry name" value="Rad_response_metalloprotease"/>
</dbReference>
<dbReference type="InterPro" id="IPR010359">
    <property type="entry name" value="IrrE_HExxH"/>
</dbReference>
<dbReference type="Pfam" id="PF06114">
    <property type="entry name" value="Peptidase_M78"/>
    <property type="match status" value="1"/>
</dbReference>
<sequence length="436" mass="50628">MTSTHELVPIATQKSLLQLYRNYVNEYPLAKLRKNAMAKSILDKINLNQLGERLQQARKQCGMTQADAANVIDVASTTIVAIEKGERRLKSSELIKLARAYGRKISDFVQNTPVIESFDVQFRVAYRRGETEEVEIKPIILEFEKLCQNYLELEKIMDAPLPRNYPQEYNLENMPLESAAESIANTERQRLGLGDRAIPLLRDILEQEVGLRIFYLPMPSKSKCSEIYSYNEQMGGCLAINAYHPKERQLWSLAHGYLHFLSHRYKPVINYEDQYQRMPESERLAEAFPKYFLMPTSSLLKQFNDMYRTHGKFTPTNLLTLAYYYGVSVQALIYRLEEMNLLPSGTWDRLKNRGLKVRKAQEELGFQENKSRIDLTPIHYQHLAIEAFDQGLITEGRFANFIRVDRLEARRIAEILREYSSGMTEENMDLDLRQGS</sequence>
<dbReference type="SUPFAM" id="SSF47413">
    <property type="entry name" value="lambda repressor-like DNA-binding domains"/>
    <property type="match status" value="1"/>
</dbReference>
<feature type="domain" description="HTH cro/C1-type" evidence="2">
    <location>
        <begin position="54"/>
        <end position="108"/>
    </location>
</feature>
<keyword evidence="4" id="KW-1185">Reference proteome</keyword>
<protein>
    <submittedName>
        <fullName evidence="3">Transcriptional regulator</fullName>
    </submittedName>
</protein>
<reference evidence="4" key="1">
    <citation type="submission" date="2017-05" db="EMBL/GenBank/DDBJ databases">
        <title>Physiological properties and genetic analysis related to exopolysaccharide production of fresh-water unicellular cyanobacterium Aphanothece sacrum, Suizenji Nori, that has been cultured as a food source in Japan.</title>
        <authorList>
            <person name="Kanesaki Y."/>
            <person name="Yoshikawa S."/>
            <person name="Ohki K."/>
        </authorList>
    </citation>
    <scope>NUCLEOTIDE SEQUENCE [LARGE SCALE GENOMIC DNA]</scope>
    <source>
        <strain evidence="4">FPU1</strain>
    </source>
</reference>
<gene>
    <name evidence="3" type="ORF">AsFPU1_2789</name>
</gene>
<dbReference type="AlphaFoldDB" id="A0A401IJI5"/>
<comment type="similarity">
    <text evidence="1">Belongs to the short-chain fatty acyl-CoA assimilation regulator (ScfR) family.</text>
</comment>
<dbReference type="EMBL" id="BDQK01000013">
    <property type="protein sequence ID" value="GBF81376.1"/>
    <property type="molecule type" value="Genomic_DNA"/>
</dbReference>
<dbReference type="Gene3D" id="1.10.260.40">
    <property type="entry name" value="lambda repressor-like DNA-binding domains"/>
    <property type="match status" value="1"/>
</dbReference>